<dbReference type="Gene3D" id="3.30.420.10">
    <property type="entry name" value="Ribonuclease H-like superfamily/Ribonuclease H"/>
    <property type="match status" value="1"/>
</dbReference>
<evidence type="ECO:0000256" key="1">
    <source>
        <dbReference type="SAM" id="Phobius"/>
    </source>
</evidence>
<dbReference type="OrthoDB" id="168086at2759"/>
<keyword evidence="1" id="KW-1133">Transmembrane helix</keyword>
<evidence type="ECO:0000313" key="2">
    <source>
        <dbReference type="EMBL" id="OWZ11031.1"/>
    </source>
</evidence>
<reference evidence="3" key="1">
    <citation type="submission" date="2017-03" db="EMBL/GenBank/DDBJ databases">
        <title>Phytopthora megakarya and P. palmivora, two closely related causual agents of cacao black pod achieved similar genome size and gene model numbers by different mechanisms.</title>
        <authorList>
            <person name="Ali S."/>
            <person name="Shao J."/>
            <person name="Larry D.J."/>
            <person name="Kronmiller B."/>
            <person name="Shen D."/>
            <person name="Strem M.D."/>
            <person name="Melnick R.L."/>
            <person name="Guiltinan M.J."/>
            <person name="Tyler B.M."/>
            <person name="Meinhardt L.W."/>
            <person name="Bailey B.A."/>
        </authorList>
    </citation>
    <scope>NUCLEOTIDE SEQUENCE [LARGE SCALE GENOMIC DNA]</scope>
    <source>
        <strain evidence="3">zdho120</strain>
    </source>
</reference>
<dbReference type="Proteomes" id="UP000198211">
    <property type="component" value="Unassembled WGS sequence"/>
</dbReference>
<organism evidence="2 3">
    <name type="scientific">Phytophthora megakarya</name>
    <dbReference type="NCBI Taxonomy" id="4795"/>
    <lineage>
        <taxon>Eukaryota</taxon>
        <taxon>Sar</taxon>
        <taxon>Stramenopiles</taxon>
        <taxon>Oomycota</taxon>
        <taxon>Peronosporomycetes</taxon>
        <taxon>Peronosporales</taxon>
        <taxon>Peronosporaceae</taxon>
        <taxon>Phytophthora</taxon>
    </lineage>
</organism>
<protein>
    <submittedName>
        <fullName evidence="2">Uncharacterized protein</fullName>
    </submittedName>
</protein>
<evidence type="ECO:0000313" key="3">
    <source>
        <dbReference type="Proteomes" id="UP000198211"/>
    </source>
</evidence>
<name>A0A225VZU9_9STRA</name>
<gene>
    <name evidence="2" type="ORF">PHMEG_00016002</name>
</gene>
<dbReference type="InterPro" id="IPR036397">
    <property type="entry name" value="RNaseH_sf"/>
</dbReference>
<comment type="caution">
    <text evidence="2">The sequence shown here is derived from an EMBL/GenBank/DDBJ whole genome shotgun (WGS) entry which is preliminary data.</text>
</comment>
<dbReference type="EMBL" id="NBNE01002246">
    <property type="protein sequence ID" value="OWZ11031.1"/>
    <property type="molecule type" value="Genomic_DNA"/>
</dbReference>
<sequence>MHQAAKAPVVKEVRGTITATSTPCNSSGGFRRYARHSLLCTIHPLSISTALVITSAIFFPHHQQDRKRQRCSNSSNKMQVCQSATNGAHSCTQISATVHGYCISDDVRAPRYVHSPYHPELQPIKLIWGEMKGNIASHPADNIAELDAKHKHMQKVEDGYFQGLETEEIVSASEEEDDDEE</sequence>
<dbReference type="GO" id="GO:0003676">
    <property type="term" value="F:nucleic acid binding"/>
    <property type="evidence" value="ECO:0007669"/>
    <property type="project" value="InterPro"/>
</dbReference>
<proteinExistence type="predicted"/>
<accession>A0A225VZU9</accession>
<keyword evidence="3" id="KW-1185">Reference proteome</keyword>
<dbReference type="AlphaFoldDB" id="A0A225VZU9"/>
<keyword evidence="1" id="KW-0812">Transmembrane</keyword>
<keyword evidence="1" id="KW-0472">Membrane</keyword>
<feature type="transmembrane region" description="Helical" evidence="1">
    <location>
        <begin position="36"/>
        <end position="59"/>
    </location>
</feature>